<evidence type="ECO:0000256" key="2">
    <source>
        <dbReference type="ARBA" id="ARBA00022884"/>
    </source>
</evidence>
<organism evidence="4 5">
    <name type="scientific">Daucus carota subsp. sativus</name>
    <name type="common">Carrot</name>
    <dbReference type="NCBI Taxonomy" id="79200"/>
    <lineage>
        <taxon>Eukaryota</taxon>
        <taxon>Viridiplantae</taxon>
        <taxon>Streptophyta</taxon>
        <taxon>Embryophyta</taxon>
        <taxon>Tracheophyta</taxon>
        <taxon>Spermatophyta</taxon>
        <taxon>Magnoliopsida</taxon>
        <taxon>eudicotyledons</taxon>
        <taxon>Gunneridae</taxon>
        <taxon>Pentapetalae</taxon>
        <taxon>asterids</taxon>
        <taxon>campanulids</taxon>
        <taxon>Apiales</taxon>
        <taxon>Apiaceae</taxon>
        <taxon>Apioideae</taxon>
        <taxon>Scandiceae</taxon>
        <taxon>Daucinae</taxon>
        <taxon>Daucus</taxon>
        <taxon>Daucus sect. Daucus</taxon>
    </lineage>
</organism>
<evidence type="ECO:0000313" key="4">
    <source>
        <dbReference type="EMBL" id="WOH00188.1"/>
    </source>
</evidence>
<sequence length="522" mass="56689">MELDLRKLFIGGISWDTDEYRLKEYFGAYGEVMEVVIMRDRTTGRARGFGFIVEAKKGVPKDDNQIINKNSHSNQGSPCPGRTKKIFVGGLASTVTESDFKVTLHCIYFDQFGIVTDVVVMYDHNTQRPRGFGFITYDSGEAVDRVLHKSFHELNGKMVEVKRAVPKELSSGPNRSPLLGYNYCFGRTNNFFSSQGYNLGRREGYGVTINERPNPVVSRRSTFSPIGSPAYGIIMSLEPGMSPSFGGSSGISNIIGYGQTLSLGSGGNSNRYVTPIGFNGRNESFLSSPTRNGWPNVDLSSSANVAPAGTYTRSGSRSSGVFGNSMASWGFSPFSGQGGGIASGYSSNIGYGSGENNYRLGATGLGRNIGPGEVTTSPFASSPGDFEQSYGDLYGANSRFGDVPWQSASSEIDGSASFNYVLGPVAESTVRSSEEYGMLCLVGVNDSGRNGMKNELYYGQLLTNFIPSSIPFLTLCTRDHTFNLRWNAPFSPTPNFFSNLIIAILPHLHLFQNFLPISISFK</sequence>
<accession>A0AAF1B0P2</accession>
<dbReference type="GO" id="GO:0003729">
    <property type="term" value="F:mRNA binding"/>
    <property type="evidence" value="ECO:0007669"/>
    <property type="project" value="TreeGrafter"/>
</dbReference>
<keyword evidence="1" id="KW-0677">Repeat</keyword>
<evidence type="ECO:0000256" key="1">
    <source>
        <dbReference type="ARBA" id="ARBA00022737"/>
    </source>
</evidence>
<dbReference type="PANTHER" id="PTHR48032:SF6">
    <property type="entry name" value="RNA-BINDING (RRM_RBD_RNP MOTIFS) FAMILY PROTEIN"/>
    <property type="match status" value="1"/>
</dbReference>
<dbReference type="InterPro" id="IPR035979">
    <property type="entry name" value="RBD_domain_sf"/>
</dbReference>
<dbReference type="InterPro" id="IPR012677">
    <property type="entry name" value="Nucleotide-bd_a/b_plait_sf"/>
</dbReference>
<dbReference type="Proteomes" id="UP000077755">
    <property type="component" value="Chromosome 5"/>
</dbReference>
<feature type="domain" description="RRM" evidence="3">
    <location>
        <begin position="85"/>
        <end position="162"/>
    </location>
</feature>
<evidence type="ECO:0000313" key="5">
    <source>
        <dbReference type="Proteomes" id="UP000077755"/>
    </source>
</evidence>
<reference evidence="4" key="2">
    <citation type="submission" date="2022-03" db="EMBL/GenBank/DDBJ databases">
        <title>Draft title - Genomic analysis of global carrot germplasm unveils the trajectory of domestication and the origin of high carotenoid orange carrot.</title>
        <authorList>
            <person name="Iorizzo M."/>
            <person name="Ellison S."/>
            <person name="Senalik D."/>
            <person name="Macko-Podgorni A."/>
            <person name="Grzebelus D."/>
            <person name="Bostan H."/>
            <person name="Rolling W."/>
            <person name="Curaba J."/>
            <person name="Simon P."/>
        </authorList>
    </citation>
    <scope>NUCLEOTIDE SEQUENCE</scope>
    <source>
        <tissue evidence="4">Leaf</tissue>
    </source>
</reference>
<dbReference type="EMBL" id="CP093347">
    <property type="protein sequence ID" value="WOH00188.1"/>
    <property type="molecule type" value="Genomic_DNA"/>
</dbReference>
<reference evidence="4" key="1">
    <citation type="journal article" date="2016" name="Nat. Genet.">
        <title>A high-quality carrot genome assembly provides new insights into carotenoid accumulation and asterid genome evolution.</title>
        <authorList>
            <person name="Iorizzo M."/>
            <person name="Ellison S."/>
            <person name="Senalik D."/>
            <person name="Zeng P."/>
            <person name="Satapoomin P."/>
            <person name="Huang J."/>
            <person name="Bowman M."/>
            <person name="Iovene M."/>
            <person name="Sanseverino W."/>
            <person name="Cavagnaro P."/>
            <person name="Yildiz M."/>
            <person name="Macko-Podgorni A."/>
            <person name="Moranska E."/>
            <person name="Grzebelus E."/>
            <person name="Grzebelus D."/>
            <person name="Ashrafi H."/>
            <person name="Zheng Z."/>
            <person name="Cheng S."/>
            <person name="Spooner D."/>
            <person name="Van Deynze A."/>
            <person name="Simon P."/>
        </authorList>
    </citation>
    <scope>NUCLEOTIDE SEQUENCE</scope>
    <source>
        <tissue evidence="4">Leaf</tissue>
    </source>
</reference>
<feature type="domain" description="RRM" evidence="3">
    <location>
        <begin position="7"/>
        <end position="70"/>
    </location>
</feature>
<keyword evidence="5" id="KW-1185">Reference proteome</keyword>
<dbReference type="AlphaFoldDB" id="A0AAF1B0P2"/>
<name>A0AAF1B0P2_DAUCS</name>
<proteinExistence type="predicted"/>
<dbReference type="SUPFAM" id="SSF54928">
    <property type="entry name" value="RNA-binding domain, RBD"/>
    <property type="match status" value="2"/>
</dbReference>
<protein>
    <recommendedName>
        <fullName evidence="3">RRM domain-containing protein</fullName>
    </recommendedName>
</protein>
<dbReference type="FunFam" id="3.30.70.330:FF:000102">
    <property type="entry name" value="Heterogeneous nuclear ribonucleoprotein 1"/>
    <property type="match status" value="1"/>
</dbReference>
<keyword evidence="2" id="KW-0694">RNA-binding</keyword>
<dbReference type="SMART" id="SM00360">
    <property type="entry name" value="RRM"/>
    <property type="match status" value="2"/>
</dbReference>
<gene>
    <name evidence="4" type="ORF">DCAR_0519546</name>
</gene>
<dbReference type="PANTHER" id="PTHR48032">
    <property type="entry name" value="RNA-BINDING PROTEIN MUSASHI HOMOLOG RBP6"/>
    <property type="match status" value="1"/>
</dbReference>
<evidence type="ECO:0000259" key="3">
    <source>
        <dbReference type="SMART" id="SM00360"/>
    </source>
</evidence>
<dbReference type="Pfam" id="PF00076">
    <property type="entry name" value="RRM_1"/>
    <property type="match status" value="2"/>
</dbReference>
<dbReference type="GO" id="GO:0006417">
    <property type="term" value="P:regulation of translation"/>
    <property type="evidence" value="ECO:0007669"/>
    <property type="project" value="TreeGrafter"/>
</dbReference>
<dbReference type="CDD" id="cd12330">
    <property type="entry name" value="RRM2_Hrp1p"/>
    <property type="match status" value="1"/>
</dbReference>
<dbReference type="Gene3D" id="3.30.70.330">
    <property type="match status" value="2"/>
</dbReference>
<dbReference type="InterPro" id="IPR000504">
    <property type="entry name" value="RRM_dom"/>
</dbReference>